<keyword evidence="4" id="KW-0804">Transcription</keyword>
<evidence type="ECO:0000259" key="5">
    <source>
        <dbReference type="PROSITE" id="PS50931"/>
    </source>
</evidence>
<dbReference type="FunFam" id="1.10.10.10:FF:000001">
    <property type="entry name" value="LysR family transcriptional regulator"/>
    <property type="match status" value="1"/>
</dbReference>
<reference evidence="6" key="1">
    <citation type="submission" date="2022-08" db="EMBL/GenBank/DDBJ databases">
        <authorList>
            <person name="Tistechok S."/>
            <person name="Samborskyy M."/>
            <person name="Roman I."/>
        </authorList>
    </citation>
    <scope>NUCLEOTIDE SEQUENCE</scope>
    <source>
        <strain evidence="6">DSM 103496</strain>
    </source>
</reference>
<comment type="caution">
    <text evidence="6">The sequence shown here is derived from an EMBL/GenBank/DDBJ whole genome shotgun (WGS) entry which is preliminary data.</text>
</comment>
<evidence type="ECO:0000256" key="1">
    <source>
        <dbReference type="ARBA" id="ARBA00009437"/>
    </source>
</evidence>
<gene>
    <name evidence="6" type="ORF">NZH93_26385</name>
</gene>
<dbReference type="Proteomes" id="UP001141259">
    <property type="component" value="Unassembled WGS sequence"/>
</dbReference>
<dbReference type="PANTHER" id="PTHR30346:SF0">
    <property type="entry name" value="HCA OPERON TRANSCRIPTIONAL ACTIVATOR HCAR"/>
    <property type="match status" value="1"/>
</dbReference>
<dbReference type="InterPro" id="IPR000847">
    <property type="entry name" value="LysR_HTH_N"/>
</dbReference>
<sequence length="307" mass="33676">MTRRLRMNLRQYEYALTVAEEGSITAAAERLGVAQPSLSQQIGTLEKQVGVRLFARTPQGMRPTAAGRAFLVEAEIATTASRRALTAARSADADLTGELIIAVYLGLGTRRLPRALGELRRRHPHLEVTIHEEPDPTDMERLTRQGTLDMVLVHEIPPGCTFDVHALGRESYVAVLPEGHPLLRRDKPLLLEDLAHEGWVRFRRTSKLDEYLARLLANRGLAPRTVGRATQISTAVRLAAEGLGVTIAPSSAIPDDFAHLTRPLRPTLSEPVIAGLRPSPGRAEIALLDQLRQQDWSNTGVSTPTGK</sequence>
<proteinExistence type="inferred from homology"/>
<dbReference type="Gene3D" id="1.10.10.10">
    <property type="entry name" value="Winged helix-like DNA-binding domain superfamily/Winged helix DNA-binding domain"/>
    <property type="match status" value="1"/>
</dbReference>
<dbReference type="GO" id="GO:0003677">
    <property type="term" value="F:DNA binding"/>
    <property type="evidence" value="ECO:0007669"/>
    <property type="project" value="UniProtKB-KW"/>
</dbReference>
<dbReference type="EMBL" id="JANYMP010000013">
    <property type="protein sequence ID" value="MCS7480398.1"/>
    <property type="molecule type" value="Genomic_DNA"/>
</dbReference>
<organism evidence="6 7">
    <name type="scientific">Umezawaea endophytica</name>
    <dbReference type="NCBI Taxonomy" id="1654476"/>
    <lineage>
        <taxon>Bacteria</taxon>
        <taxon>Bacillati</taxon>
        <taxon>Actinomycetota</taxon>
        <taxon>Actinomycetes</taxon>
        <taxon>Pseudonocardiales</taxon>
        <taxon>Pseudonocardiaceae</taxon>
        <taxon>Umezawaea</taxon>
    </lineage>
</organism>
<feature type="domain" description="HTH lysR-type" evidence="5">
    <location>
        <begin position="7"/>
        <end position="64"/>
    </location>
</feature>
<keyword evidence="7" id="KW-1185">Reference proteome</keyword>
<dbReference type="InterPro" id="IPR036388">
    <property type="entry name" value="WH-like_DNA-bd_sf"/>
</dbReference>
<dbReference type="RefSeq" id="WP_259625891.1">
    <property type="nucleotide sequence ID" value="NZ_JANYMP010000013.1"/>
</dbReference>
<dbReference type="AlphaFoldDB" id="A0A9X2VRV2"/>
<dbReference type="InterPro" id="IPR005119">
    <property type="entry name" value="LysR_subst-bd"/>
</dbReference>
<evidence type="ECO:0000256" key="4">
    <source>
        <dbReference type="ARBA" id="ARBA00023163"/>
    </source>
</evidence>
<dbReference type="InterPro" id="IPR036390">
    <property type="entry name" value="WH_DNA-bd_sf"/>
</dbReference>
<evidence type="ECO:0000256" key="3">
    <source>
        <dbReference type="ARBA" id="ARBA00023125"/>
    </source>
</evidence>
<dbReference type="Pfam" id="PF00126">
    <property type="entry name" value="HTH_1"/>
    <property type="match status" value="1"/>
</dbReference>
<keyword evidence="2" id="KW-0805">Transcription regulation</keyword>
<accession>A0A9X2VRV2</accession>
<keyword evidence="3" id="KW-0238">DNA-binding</keyword>
<dbReference type="SUPFAM" id="SSF46785">
    <property type="entry name" value="Winged helix' DNA-binding domain"/>
    <property type="match status" value="1"/>
</dbReference>
<evidence type="ECO:0000313" key="7">
    <source>
        <dbReference type="Proteomes" id="UP001141259"/>
    </source>
</evidence>
<dbReference type="PANTHER" id="PTHR30346">
    <property type="entry name" value="TRANSCRIPTIONAL DUAL REGULATOR HCAR-RELATED"/>
    <property type="match status" value="1"/>
</dbReference>
<name>A0A9X2VRV2_9PSEU</name>
<dbReference type="Pfam" id="PF03466">
    <property type="entry name" value="LysR_substrate"/>
    <property type="match status" value="1"/>
</dbReference>
<dbReference type="Gene3D" id="3.40.190.10">
    <property type="entry name" value="Periplasmic binding protein-like II"/>
    <property type="match status" value="2"/>
</dbReference>
<evidence type="ECO:0000256" key="2">
    <source>
        <dbReference type="ARBA" id="ARBA00023015"/>
    </source>
</evidence>
<evidence type="ECO:0000313" key="6">
    <source>
        <dbReference type="EMBL" id="MCS7480398.1"/>
    </source>
</evidence>
<protein>
    <submittedName>
        <fullName evidence="6">LysR family transcriptional regulator</fullName>
    </submittedName>
</protein>
<dbReference type="PROSITE" id="PS50931">
    <property type="entry name" value="HTH_LYSR"/>
    <property type="match status" value="1"/>
</dbReference>
<dbReference type="GO" id="GO:0032993">
    <property type="term" value="C:protein-DNA complex"/>
    <property type="evidence" value="ECO:0007669"/>
    <property type="project" value="TreeGrafter"/>
</dbReference>
<dbReference type="GO" id="GO:0003700">
    <property type="term" value="F:DNA-binding transcription factor activity"/>
    <property type="evidence" value="ECO:0007669"/>
    <property type="project" value="InterPro"/>
</dbReference>
<dbReference type="SUPFAM" id="SSF53850">
    <property type="entry name" value="Periplasmic binding protein-like II"/>
    <property type="match status" value="1"/>
</dbReference>
<dbReference type="PRINTS" id="PR00039">
    <property type="entry name" value="HTHLYSR"/>
</dbReference>
<dbReference type="CDD" id="cd05466">
    <property type="entry name" value="PBP2_LTTR_substrate"/>
    <property type="match status" value="1"/>
</dbReference>
<comment type="similarity">
    <text evidence="1">Belongs to the LysR transcriptional regulatory family.</text>
</comment>